<protein>
    <submittedName>
        <fullName evidence="9">Glycoside hydrolase family 65 protein</fullName>
    </submittedName>
</protein>
<feature type="non-terminal residue" evidence="9">
    <location>
        <position position="712"/>
    </location>
</feature>
<dbReference type="InterPro" id="IPR005195">
    <property type="entry name" value="Glyco_hydro_65_M"/>
</dbReference>
<dbReference type="InterPro" id="IPR012341">
    <property type="entry name" value="6hp_glycosidase-like_sf"/>
</dbReference>
<dbReference type="Gene3D" id="1.50.10.10">
    <property type="match status" value="1"/>
</dbReference>
<feature type="domain" description="Glycoside hydrolase family 65 N-terminal" evidence="8">
    <location>
        <begin position="13"/>
        <end position="212"/>
    </location>
</feature>
<dbReference type="InterPro" id="IPR008928">
    <property type="entry name" value="6-hairpin_glycosidase_sf"/>
</dbReference>
<dbReference type="AlphaFoldDB" id="A0A9D2CL09"/>
<feature type="domain" description="Glycoside hydrolase family 65 C-terminal" evidence="7">
    <location>
        <begin position="651"/>
        <end position="709"/>
    </location>
</feature>
<dbReference type="InterPro" id="IPR017045">
    <property type="entry name" value="Malt_Pase/Glycosyl_Hdrlase"/>
</dbReference>
<evidence type="ECO:0000259" key="6">
    <source>
        <dbReference type="Pfam" id="PF03632"/>
    </source>
</evidence>
<accession>A0A9D2CL09</accession>
<evidence type="ECO:0000259" key="7">
    <source>
        <dbReference type="Pfam" id="PF03633"/>
    </source>
</evidence>
<evidence type="ECO:0000313" key="10">
    <source>
        <dbReference type="Proteomes" id="UP000824013"/>
    </source>
</evidence>
<dbReference type="SUPFAM" id="SSF74650">
    <property type="entry name" value="Galactose mutarotase-like"/>
    <property type="match status" value="1"/>
</dbReference>
<dbReference type="Pfam" id="PF03636">
    <property type="entry name" value="Glyco_hydro_65N"/>
    <property type="match status" value="1"/>
</dbReference>
<dbReference type="InterPro" id="IPR005196">
    <property type="entry name" value="Glyco_hydro_65_N"/>
</dbReference>
<name>A0A9D2CL09_9LACO</name>
<evidence type="ECO:0000259" key="8">
    <source>
        <dbReference type="Pfam" id="PF03636"/>
    </source>
</evidence>
<dbReference type="GO" id="GO:0030246">
    <property type="term" value="F:carbohydrate binding"/>
    <property type="evidence" value="ECO:0007669"/>
    <property type="project" value="InterPro"/>
</dbReference>
<dbReference type="GO" id="GO:0016757">
    <property type="term" value="F:glycosyltransferase activity"/>
    <property type="evidence" value="ECO:0007669"/>
    <property type="project" value="UniProtKB-KW"/>
</dbReference>
<evidence type="ECO:0000256" key="2">
    <source>
        <dbReference type="ARBA" id="ARBA00022676"/>
    </source>
</evidence>
<keyword evidence="3" id="KW-0808">Transferase</keyword>
<sequence>MTQLSKTLELDDLKSTQPAYLESIFSLANGHVGVRASDPINPSEDAGTVVNGFYEESDIHYGEKAYGYADKNQTIVKLPDIRRIKVYDDNRNKFDQSQLKDMHLDMAQGILYSTYELSNSQNESIELSLTSVVDQKENQFIGLRYEITGKNYLGNIKVEKDFDLDTTAQDSDDPRKSRGVTTLQYDSLNLQDLKGLRVTTDNSKLFVEMGLALSEDMEMILTLKDGPIKFDVLAIVGDIGQHISSTDLPTFESIKEESIEFWTRFWNQSEVEINGDDSLNKAIHFNLYQLESSAGRDGKTNISAKGLSGVGYEGHYFWDTEMYMAPFFAYTNPDIAADLIKYRYSILPEAKERARTLGVSDGALFTWRTINGKEASAYYPASTAQYHIDADIAFAIYRYFTITEDNQLIKDYGLEIVLETAKFWTNFGSFSEIDGKQRFCFFDVTGPDEYSAIVNNNYYTNRMAKFNLDFAIQLIKKFPEEAKQLGADKHTLNEFAKIRDAIYLPFDEEKGINEQDDSYFKKPVWPFEQTPKENYPLLLHYHPLTIYRYQVNKQADTLFADFLFDDISKEQLIKEYDYYEKITTHDSSLSRSIFSALAARLGLSDKAYSYFRDTAKTDLIDLQGNTNDGLHIANLGGSWIAIVEGFGGIQIKNDTLNIRNNLPDAWNGMTIHIRYRDCLLEIDYSQDNVQVKVLSGDPINIVIDGIKSTVGN</sequence>
<feature type="domain" description="Glycoside hydrolase family 65 central catalytic" evidence="6">
    <location>
        <begin position="285"/>
        <end position="639"/>
    </location>
</feature>
<dbReference type="EMBL" id="DXCM01000005">
    <property type="protein sequence ID" value="HIY91394.1"/>
    <property type="molecule type" value="Genomic_DNA"/>
</dbReference>
<dbReference type="InterPro" id="IPR011013">
    <property type="entry name" value="Gal_mutarotase_sf_dom"/>
</dbReference>
<reference evidence="9" key="2">
    <citation type="submission" date="2021-04" db="EMBL/GenBank/DDBJ databases">
        <authorList>
            <person name="Gilroy R."/>
        </authorList>
    </citation>
    <scope>NUCLEOTIDE SEQUENCE</scope>
    <source>
        <strain evidence="9">3204</strain>
    </source>
</reference>
<evidence type="ECO:0000313" key="9">
    <source>
        <dbReference type="EMBL" id="HIY91394.1"/>
    </source>
</evidence>
<dbReference type="Proteomes" id="UP000824013">
    <property type="component" value="Unassembled WGS sequence"/>
</dbReference>
<proteinExistence type="inferred from homology"/>
<organism evidence="9 10">
    <name type="scientific">Candidatus Companilactobacillus pullicola</name>
    <dbReference type="NCBI Taxonomy" id="2838523"/>
    <lineage>
        <taxon>Bacteria</taxon>
        <taxon>Bacillati</taxon>
        <taxon>Bacillota</taxon>
        <taxon>Bacilli</taxon>
        <taxon>Lactobacillales</taxon>
        <taxon>Lactobacillaceae</taxon>
        <taxon>Companilactobacillus</taxon>
    </lineage>
</organism>
<feature type="binding site" evidence="5">
    <location>
        <begin position="318"/>
        <end position="319"/>
    </location>
    <ligand>
        <name>substrate</name>
    </ligand>
</feature>
<dbReference type="Pfam" id="PF03632">
    <property type="entry name" value="Glyco_hydro_65m"/>
    <property type="match status" value="1"/>
</dbReference>
<dbReference type="Gene3D" id="2.70.98.40">
    <property type="entry name" value="Glycoside hydrolase, family 65, N-terminal domain"/>
    <property type="match status" value="1"/>
</dbReference>
<keyword evidence="9" id="KW-0378">Hydrolase</keyword>
<keyword evidence="2" id="KW-0328">Glycosyltransferase</keyword>
<evidence type="ECO:0000256" key="1">
    <source>
        <dbReference type="ARBA" id="ARBA00006768"/>
    </source>
</evidence>
<dbReference type="PIRSF" id="PIRSF036289">
    <property type="entry name" value="Glycosyl_hydrolase_malt_phosph"/>
    <property type="match status" value="1"/>
</dbReference>
<dbReference type="PANTHER" id="PTHR11051:SF8">
    <property type="entry name" value="PROTEIN-GLUCOSYLGALACTOSYLHYDROXYLYSINE GLUCOSIDASE"/>
    <property type="match status" value="1"/>
</dbReference>
<feature type="active site" description="Proton donor" evidence="4">
    <location>
        <position position="449"/>
    </location>
</feature>
<dbReference type="GO" id="GO:0005975">
    <property type="term" value="P:carbohydrate metabolic process"/>
    <property type="evidence" value="ECO:0007669"/>
    <property type="project" value="InterPro"/>
</dbReference>
<reference evidence="9" key="1">
    <citation type="journal article" date="2021" name="PeerJ">
        <title>Extensive microbial diversity within the chicken gut microbiome revealed by metagenomics and culture.</title>
        <authorList>
            <person name="Gilroy R."/>
            <person name="Ravi A."/>
            <person name="Getino M."/>
            <person name="Pursley I."/>
            <person name="Horton D.L."/>
            <person name="Alikhan N.F."/>
            <person name="Baker D."/>
            <person name="Gharbi K."/>
            <person name="Hall N."/>
            <person name="Watson M."/>
            <person name="Adriaenssens E.M."/>
            <person name="Foster-Nyarko E."/>
            <person name="Jarju S."/>
            <person name="Secka A."/>
            <person name="Antonio M."/>
            <person name="Oren A."/>
            <person name="Chaudhuri R.R."/>
            <person name="La Ragione R."/>
            <person name="Hildebrand F."/>
            <person name="Pallen M.J."/>
        </authorList>
    </citation>
    <scope>NUCLEOTIDE SEQUENCE</scope>
    <source>
        <strain evidence="9">3204</strain>
    </source>
</reference>
<gene>
    <name evidence="9" type="ORF">H9820_00435</name>
</gene>
<dbReference type="GO" id="GO:0004553">
    <property type="term" value="F:hydrolase activity, hydrolyzing O-glycosyl compounds"/>
    <property type="evidence" value="ECO:0007669"/>
    <property type="project" value="TreeGrafter"/>
</dbReference>
<evidence type="ECO:0000256" key="4">
    <source>
        <dbReference type="PIRSR" id="PIRSR036289-50"/>
    </source>
</evidence>
<dbReference type="Gene3D" id="2.60.420.10">
    <property type="entry name" value="Maltose phosphorylase, domain 3"/>
    <property type="match status" value="1"/>
</dbReference>
<evidence type="ECO:0000256" key="5">
    <source>
        <dbReference type="PIRSR" id="PIRSR036289-51"/>
    </source>
</evidence>
<comment type="similarity">
    <text evidence="1">Belongs to the glycosyl hydrolase 65 family.</text>
</comment>
<dbReference type="SUPFAM" id="SSF48208">
    <property type="entry name" value="Six-hairpin glycosidases"/>
    <property type="match status" value="1"/>
</dbReference>
<dbReference type="InterPro" id="IPR037018">
    <property type="entry name" value="GH65_N"/>
</dbReference>
<dbReference type="InterPro" id="IPR005194">
    <property type="entry name" value="Glyco_hydro_65_C"/>
</dbReference>
<dbReference type="PANTHER" id="PTHR11051">
    <property type="entry name" value="GLYCOSYL HYDROLASE-RELATED"/>
    <property type="match status" value="1"/>
</dbReference>
<feature type="binding site" evidence="5">
    <location>
        <begin position="553"/>
        <end position="554"/>
    </location>
    <ligand>
        <name>substrate</name>
    </ligand>
</feature>
<evidence type="ECO:0000256" key="3">
    <source>
        <dbReference type="ARBA" id="ARBA00022679"/>
    </source>
</evidence>
<dbReference type="Pfam" id="PF03633">
    <property type="entry name" value="Glyco_hydro_65C"/>
    <property type="match status" value="1"/>
</dbReference>
<comment type="caution">
    <text evidence="9">The sequence shown here is derived from an EMBL/GenBank/DDBJ whole genome shotgun (WGS) entry which is preliminary data.</text>
</comment>